<protein>
    <submittedName>
        <fullName evidence="1">Uncharacterized protein</fullName>
    </submittedName>
</protein>
<comment type="caution">
    <text evidence="1">The sequence shown here is derived from an EMBL/GenBank/DDBJ whole genome shotgun (WGS) entry which is preliminary data.</text>
</comment>
<accession>A0A1X0QIH9</accession>
<evidence type="ECO:0000313" key="2">
    <source>
        <dbReference type="Proteomes" id="UP000192501"/>
    </source>
</evidence>
<evidence type="ECO:0000313" key="1">
    <source>
        <dbReference type="EMBL" id="ORD99553.1"/>
    </source>
</evidence>
<dbReference type="AlphaFoldDB" id="A0A1X0QIH9"/>
<gene>
    <name evidence="1" type="ORF">A0H76_653</name>
</gene>
<reference evidence="1 2" key="1">
    <citation type="journal article" date="2017" name="Environ. Microbiol.">
        <title>Decay of the glycolytic pathway and adaptation to intranuclear parasitism within Enterocytozoonidae microsporidia.</title>
        <authorList>
            <person name="Wiredu Boakye D."/>
            <person name="Jaroenlak P."/>
            <person name="Prachumwat A."/>
            <person name="Williams T.A."/>
            <person name="Bateman K.S."/>
            <person name="Itsathitphaisarn O."/>
            <person name="Sritunyalucksana K."/>
            <person name="Paszkiewicz K.H."/>
            <person name="Moore K.A."/>
            <person name="Stentiford G.D."/>
            <person name="Williams B.A."/>
        </authorList>
    </citation>
    <scope>NUCLEOTIDE SEQUENCE [LARGE SCALE GENOMIC DNA]</scope>
    <source>
        <strain evidence="2">canceri</strain>
    </source>
</reference>
<dbReference type="EMBL" id="LTAI01000166">
    <property type="protein sequence ID" value="ORD99553.1"/>
    <property type="molecule type" value="Genomic_DNA"/>
</dbReference>
<dbReference type="VEuPathDB" id="MicrosporidiaDB:HERIO_2391"/>
<proteinExistence type="predicted"/>
<name>A0A1X0QIH9_9MICR</name>
<organism evidence="1 2">
    <name type="scientific">Hepatospora eriocheir</name>
    <dbReference type="NCBI Taxonomy" id="1081669"/>
    <lineage>
        <taxon>Eukaryota</taxon>
        <taxon>Fungi</taxon>
        <taxon>Fungi incertae sedis</taxon>
        <taxon>Microsporidia</taxon>
        <taxon>Hepatosporidae</taxon>
        <taxon>Hepatospora</taxon>
    </lineage>
</organism>
<sequence length="71" mass="8474">MYSDPILKGIDFLENFFKNQDVQYSDLLSNDVNDNKLLFRKEMSFIKLIIDLFKLDPNMCVKHIKVFRSVQ</sequence>
<dbReference type="VEuPathDB" id="MicrosporidiaDB:A0H76_653"/>
<dbReference type="Proteomes" id="UP000192501">
    <property type="component" value="Unassembled WGS sequence"/>
</dbReference>